<reference evidence="2" key="1">
    <citation type="submission" date="2021-02" db="EMBL/GenBank/DDBJ databases">
        <authorList>
            <person name="Dougan E. K."/>
            <person name="Rhodes N."/>
            <person name="Thang M."/>
            <person name="Chan C."/>
        </authorList>
    </citation>
    <scope>NUCLEOTIDE SEQUENCE</scope>
</reference>
<sequence length="243" mass="26357">MAARPITMQPKSRTMPPRHPGHPDRPAPRPKAMSRVGQGHGPIVVQPEDFRICTTCAICAKPPAAAVVLPCPAGQRTRGKRLAQTLGKDVTIWRQRTYSSSLSTLLASSSSRSAVFKGSKLISRTRQQTAEGKRRRFSLPGAIDSIGSPSSGRESSQKRRGPACTPSPQRSRASAVLERSPPEVQVAVPSGSRPQTDRLRPLQCPGLGLCMLVAQRAGRPTARWTLSSRGQWFSEAGGRRRRD</sequence>
<dbReference type="Proteomes" id="UP000654075">
    <property type="component" value="Unassembled WGS sequence"/>
</dbReference>
<dbReference type="AlphaFoldDB" id="A0A813HJ05"/>
<evidence type="ECO:0000313" key="3">
    <source>
        <dbReference type="Proteomes" id="UP000654075"/>
    </source>
</evidence>
<dbReference type="EMBL" id="CAJNNV010031718">
    <property type="protein sequence ID" value="CAE8637550.1"/>
    <property type="molecule type" value="Genomic_DNA"/>
</dbReference>
<feature type="non-terminal residue" evidence="2">
    <location>
        <position position="1"/>
    </location>
</feature>
<feature type="compositionally biased region" description="Low complexity" evidence="1">
    <location>
        <begin position="145"/>
        <end position="154"/>
    </location>
</feature>
<evidence type="ECO:0000313" key="2">
    <source>
        <dbReference type="EMBL" id="CAE8637550.1"/>
    </source>
</evidence>
<comment type="caution">
    <text evidence="2">The sequence shown here is derived from an EMBL/GenBank/DDBJ whole genome shotgun (WGS) entry which is preliminary data.</text>
</comment>
<name>A0A813HJ05_POLGL</name>
<gene>
    <name evidence="2" type="ORF">PGLA1383_LOCUS52894</name>
</gene>
<evidence type="ECO:0000256" key="1">
    <source>
        <dbReference type="SAM" id="MobiDB-lite"/>
    </source>
</evidence>
<feature type="region of interest" description="Disordered" evidence="1">
    <location>
        <begin position="123"/>
        <end position="199"/>
    </location>
</feature>
<organism evidence="2 3">
    <name type="scientific">Polarella glacialis</name>
    <name type="common">Dinoflagellate</name>
    <dbReference type="NCBI Taxonomy" id="89957"/>
    <lineage>
        <taxon>Eukaryota</taxon>
        <taxon>Sar</taxon>
        <taxon>Alveolata</taxon>
        <taxon>Dinophyceae</taxon>
        <taxon>Suessiales</taxon>
        <taxon>Suessiaceae</taxon>
        <taxon>Polarella</taxon>
    </lineage>
</organism>
<proteinExistence type="predicted"/>
<keyword evidence="3" id="KW-1185">Reference proteome</keyword>
<accession>A0A813HJ05</accession>
<protein>
    <submittedName>
        <fullName evidence="2">Uncharacterized protein</fullName>
    </submittedName>
</protein>
<feature type="region of interest" description="Disordered" evidence="1">
    <location>
        <begin position="1"/>
        <end position="37"/>
    </location>
</feature>